<reference evidence="4" key="1">
    <citation type="submission" date="2021-12" db="EMBL/GenBank/DDBJ databases">
        <title>Discovery of the Pendulisporaceae a myxobacterial family with distinct sporulation behavior and unique specialized metabolism.</title>
        <authorList>
            <person name="Garcia R."/>
            <person name="Popoff A."/>
            <person name="Bader C.D."/>
            <person name="Loehr J."/>
            <person name="Walesch S."/>
            <person name="Walt C."/>
            <person name="Boldt J."/>
            <person name="Bunk B."/>
            <person name="Haeckl F.J.F.P.J."/>
            <person name="Gunesch A.P."/>
            <person name="Birkelbach J."/>
            <person name="Nuebel U."/>
            <person name="Pietschmann T."/>
            <person name="Bach T."/>
            <person name="Mueller R."/>
        </authorList>
    </citation>
    <scope>NUCLEOTIDE SEQUENCE</scope>
    <source>
        <strain evidence="4">MSr11367</strain>
    </source>
</reference>
<sequence>MPLVVTPRRVAVATLVSILAAAGTAAAADPAGTIRKGAAPAETAAAYARTGAALFAKGAVERSQEAFLRAALVDPDFPLPPHSPATVMRAADAARAQADWLGRFVITAGISRPVDAQRPLAIACTVVAPVADVAKSIHLSVEHPDSSIRFERTSPAGGKVSFEVPAAIVLAPAVVVTLSLLDGEGHHLADLEQRVEVQTAPKAPPGDTAAESEPAPSPPPENAAPPSEEGASEAPKSNVFDLHGTIRNLSAAIHPLQSQEHTRPEGSTLAQLRVMGKVHASESLTFESHVVQGFGFSTTPTAVANLGPFGPQRYRALNLTGVWASSDQAAAAVFVDRLSMKLALPWFDVTVGRQPINFSKAYFWSPLDLFLPFSPRTIDREYKGGIDALRVDVPLGEASGINVVAAPGSQLRFDPATATLVTPSFAEVDLDASAAIVRGFTNVRGFDFSLQGGSIVGGWHVGGGVAGEILGIGVRAEAAYFVSRDTSTLALPAAGGAPPTAIRIFTDHPDFVLGFERRFESSLYLSFEYFYNGAVPGNGDYLTPTIQSTLGGVTNLSRHLVGGVVTYDIRPTLIGKLSSVVGIASAPSVLIGPSIDWSITENVDLTGGALISIGAHPDYSRGPAPVLQSEFGSYPNVYFLQFKCYF</sequence>
<evidence type="ECO:0000256" key="1">
    <source>
        <dbReference type="PROSITE-ProRule" id="PRU00339"/>
    </source>
</evidence>
<dbReference type="RefSeq" id="WP_394834241.1">
    <property type="nucleotide sequence ID" value="NZ_CP089929.1"/>
</dbReference>
<evidence type="ECO:0000256" key="3">
    <source>
        <dbReference type="SAM" id="SignalP"/>
    </source>
</evidence>
<evidence type="ECO:0000313" key="5">
    <source>
        <dbReference type="Proteomes" id="UP001374803"/>
    </source>
</evidence>
<feature type="chain" id="PRO_5046488971" evidence="3">
    <location>
        <begin position="28"/>
        <end position="646"/>
    </location>
</feature>
<dbReference type="PROSITE" id="PS50005">
    <property type="entry name" value="TPR"/>
    <property type="match status" value="1"/>
</dbReference>
<feature type="repeat" description="TPR" evidence="1">
    <location>
        <begin position="44"/>
        <end position="77"/>
    </location>
</feature>
<feature type="region of interest" description="Disordered" evidence="2">
    <location>
        <begin position="201"/>
        <end position="235"/>
    </location>
</feature>
<dbReference type="EMBL" id="CP089983">
    <property type="protein sequence ID" value="WXB04597.1"/>
    <property type="molecule type" value="Genomic_DNA"/>
</dbReference>
<protein>
    <submittedName>
        <fullName evidence="4">Uncharacterized protein</fullName>
    </submittedName>
</protein>
<keyword evidence="1" id="KW-0802">TPR repeat</keyword>
<dbReference type="Proteomes" id="UP001374803">
    <property type="component" value="Chromosome"/>
</dbReference>
<dbReference type="InterPro" id="IPR019734">
    <property type="entry name" value="TPR_rpt"/>
</dbReference>
<feature type="compositionally biased region" description="Low complexity" evidence="2">
    <location>
        <begin position="224"/>
        <end position="235"/>
    </location>
</feature>
<organism evidence="4 5">
    <name type="scientific">Pendulispora rubella</name>
    <dbReference type="NCBI Taxonomy" id="2741070"/>
    <lineage>
        <taxon>Bacteria</taxon>
        <taxon>Pseudomonadati</taxon>
        <taxon>Myxococcota</taxon>
        <taxon>Myxococcia</taxon>
        <taxon>Myxococcales</taxon>
        <taxon>Sorangiineae</taxon>
        <taxon>Pendulisporaceae</taxon>
        <taxon>Pendulispora</taxon>
    </lineage>
</organism>
<keyword evidence="3" id="KW-0732">Signal</keyword>
<name>A0ABZ2L0Z7_9BACT</name>
<accession>A0ABZ2L0Z7</accession>
<keyword evidence="5" id="KW-1185">Reference proteome</keyword>
<evidence type="ECO:0000256" key="2">
    <source>
        <dbReference type="SAM" id="MobiDB-lite"/>
    </source>
</evidence>
<feature type="signal peptide" evidence="3">
    <location>
        <begin position="1"/>
        <end position="27"/>
    </location>
</feature>
<evidence type="ECO:0000313" key="4">
    <source>
        <dbReference type="EMBL" id="WXB04597.1"/>
    </source>
</evidence>
<gene>
    <name evidence="4" type="ORF">LVJ94_47860</name>
</gene>
<proteinExistence type="predicted"/>